<sequence>VLRFHRRRPDRRHRGPRRAHRDPLGAPPLRRQAGQPGEQAQDEGHRRGHRPGRRLGRGDAGGAGLPGRELLLPGQPPARALHRRAGRDQRREELPQRRRQRAPALLRHRQGRRLPRPGVQRAPPRRDQRADHRPVRGPGRSVRPRVRRPARQPVVRRRAGLPHLLRQGPDRPAAAAGRLPGPGAPDRRRHRDDALPPRDARARRGRRPGARHHRPRPRQRRDHHAPRRRRRARERRLRQRVLPVDQRQGLQRHGELAGPPQGRAVRQPLLHPDPPHVHPGVGRPPEQAHADERVAAQRRPRLGAQGDGRHPRPRRHTRGRARLLPRAPVPGVRQPRPARHRQPRRQGRVRRQARRRPDRPGRLPRLRRLDPAAGPPGRGGEVREPVPDVPADHRRGPLRGPDADLPRGALHDGRAVGRLRPAVHRPGPVRDRRGQLLRPRRQPARRLGADAGPGRRVLRAAQHHRRLPRRVEAAADRLDGPRGRRGAAGGGRADRAAALDRRHPHRRLVPPRAGPHHVGLLRHGAHRGRAAQGPRPHRRAAPRVLAHRQGARLGRDAQPVAGEGRPRGRLPRAGRVDVPGRAAPQRVLRRALPRGEPDRRRRGGARRRRLLLRRGVGVHRRGRAPGPAQGGPGLRLRHPEPAELQV</sequence>
<feature type="compositionally biased region" description="Basic residues" evidence="1">
    <location>
        <begin position="97"/>
        <end position="115"/>
    </location>
</feature>
<feature type="compositionally biased region" description="Basic residues" evidence="1">
    <location>
        <begin position="46"/>
        <end position="55"/>
    </location>
</feature>
<feature type="non-terminal residue" evidence="2">
    <location>
        <position position="1"/>
    </location>
</feature>
<protein>
    <submittedName>
        <fullName evidence="2">Succinate dehydrogenase flavoprotein subunit</fullName>
        <ecNumber evidence="2">1.3.5.1</ecNumber>
    </submittedName>
</protein>
<gene>
    <name evidence="2" type="ORF">AVDCRST_MAG66-1750</name>
</gene>
<dbReference type="AlphaFoldDB" id="A0A6J4P393"/>
<proteinExistence type="predicted"/>
<accession>A0A6J4P393</accession>
<feature type="compositionally biased region" description="Basic residues" evidence="1">
    <location>
        <begin position="336"/>
        <end position="366"/>
    </location>
</feature>
<keyword evidence="2" id="KW-0560">Oxidoreductase</keyword>
<feature type="compositionally biased region" description="Basic residues" evidence="1">
    <location>
        <begin position="1"/>
        <end position="20"/>
    </location>
</feature>
<organism evidence="2">
    <name type="scientific">uncultured Pseudonocardia sp</name>
    <dbReference type="NCBI Taxonomy" id="211455"/>
    <lineage>
        <taxon>Bacteria</taxon>
        <taxon>Bacillati</taxon>
        <taxon>Actinomycetota</taxon>
        <taxon>Actinomycetes</taxon>
        <taxon>Pseudonocardiales</taxon>
        <taxon>Pseudonocardiaceae</taxon>
        <taxon>Pseudonocardia</taxon>
        <taxon>environmental samples</taxon>
    </lineage>
</organism>
<feature type="region of interest" description="Disordered" evidence="1">
    <location>
        <begin position="1"/>
        <end position="408"/>
    </location>
</feature>
<feature type="compositionally biased region" description="Basic and acidic residues" evidence="1">
    <location>
        <begin position="124"/>
        <end position="134"/>
    </location>
</feature>
<feature type="region of interest" description="Disordered" evidence="1">
    <location>
        <begin position="478"/>
        <end position="498"/>
    </location>
</feature>
<feature type="compositionally biased region" description="Basic residues" evidence="1">
    <location>
        <begin position="203"/>
        <end position="239"/>
    </location>
</feature>
<evidence type="ECO:0000256" key="1">
    <source>
        <dbReference type="SAM" id="MobiDB-lite"/>
    </source>
</evidence>
<name>A0A6J4P393_9PSEU</name>
<feature type="compositionally biased region" description="Basic and acidic residues" evidence="1">
    <location>
        <begin position="380"/>
        <end position="408"/>
    </location>
</feature>
<dbReference type="EMBL" id="CADCUS010000249">
    <property type="protein sequence ID" value="CAA9405003.1"/>
    <property type="molecule type" value="Genomic_DNA"/>
</dbReference>
<feature type="compositionally biased region" description="Basic and acidic residues" evidence="1">
    <location>
        <begin position="191"/>
        <end position="202"/>
    </location>
</feature>
<dbReference type="EC" id="1.3.5.1" evidence="2"/>
<feature type="compositionally biased region" description="Basic and acidic residues" evidence="1">
    <location>
        <begin position="86"/>
        <end position="96"/>
    </location>
</feature>
<dbReference type="GO" id="GO:0008177">
    <property type="term" value="F:succinate dehydrogenase (quinone) activity"/>
    <property type="evidence" value="ECO:0007669"/>
    <property type="project" value="UniProtKB-EC"/>
</dbReference>
<feature type="region of interest" description="Disordered" evidence="1">
    <location>
        <begin position="551"/>
        <end position="646"/>
    </location>
</feature>
<reference evidence="2" key="1">
    <citation type="submission" date="2020-02" db="EMBL/GenBank/DDBJ databases">
        <authorList>
            <person name="Meier V. D."/>
        </authorList>
    </citation>
    <scope>NUCLEOTIDE SEQUENCE</scope>
    <source>
        <strain evidence="2">AVDCRST_MAG66</strain>
    </source>
</reference>
<feature type="compositionally biased region" description="Basic residues" evidence="1">
    <location>
        <begin position="600"/>
        <end position="623"/>
    </location>
</feature>
<feature type="compositionally biased region" description="Basic residues" evidence="1">
    <location>
        <begin position="311"/>
        <end position="323"/>
    </location>
</feature>
<evidence type="ECO:0000313" key="2">
    <source>
        <dbReference type="EMBL" id="CAA9405003.1"/>
    </source>
</evidence>
<feature type="compositionally biased region" description="Low complexity" evidence="1">
    <location>
        <begin position="170"/>
        <end position="181"/>
    </location>
</feature>
<feature type="compositionally biased region" description="Basic residues" evidence="1">
    <location>
        <begin position="142"/>
        <end position="160"/>
    </location>
</feature>
<feature type="non-terminal residue" evidence="2">
    <location>
        <position position="646"/>
    </location>
</feature>
<feature type="compositionally biased region" description="Basic and acidic residues" evidence="1">
    <location>
        <begin position="286"/>
        <end position="295"/>
    </location>
</feature>
<feature type="compositionally biased region" description="Basic and acidic residues" evidence="1">
    <location>
        <begin position="637"/>
        <end position="646"/>
    </location>
</feature>